<dbReference type="Proteomes" id="UP000036168">
    <property type="component" value="Unassembled WGS sequence"/>
</dbReference>
<dbReference type="AlphaFoldDB" id="A0A0J6EWV8"/>
<dbReference type="OrthoDB" id="886754at2"/>
<dbReference type="RefSeq" id="WP_048356131.1">
    <property type="nucleotide sequence ID" value="NZ_CP023481.1"/>
</dbReference>
<evidence type="ECO:0000313" key="4">
    <source>
        <dbReference type="Proteomes" id="UP001341297"/>
    </source>
</evidence>
<reference evidence="1" key="2">
    <citation type="submission" date="2015-10" db="EMBL/GenBank/DDBJ databases">
        <authorList>
            <person name="Gilbert D.G."/>
        </authorList>
    </citation>
    <scope>NUCLEOTIDE SEQUENCE</scope>
    <source>
        <strain evidence="1">GO-13</strain>
    </source>
</reference>
<dbReference type="PATRIC" id="fig|1664069.3.peg.1101"/>
<evidence type="ECO:0000313" key="3">
    <source>
        <dbReference type="Proteomes" id="UP000036168"/>
    </source>
</evidence>
<dbReference type="NCBIfam" id="TIGR01725">
    <property type="entry name" value="phge_HK97_gp10"/>
    <property type="match status" value="1"/>
</dbReference>
<proteinExistence type="predicted"/>
<comment type="caution">
    <text evidence="1">The sequence shown here is derived from an EMBL/GenBank/DDBJ whole genome shotgun (WGS) entry which is preliminary data.</text>
</comment>
<sequence>MSIRISGFDEVMRNIQRMGNRANSLKSGALDAGAKPIYETMEENNPSKRYKIAVEKSKSDEVVIGPEKDFFTAHFLEFGTSPHLIKLRKAKIQTDGQIVYGKEVNHPGHAPRPFVEPSFLASKDDAQQEIVSYYRRNLLP</sequence>
<accession>A0A0J6EWV8</accession>
<reference evidence="1 3" key="1">
    <citation type="journal article" date="2015" name="Int. J. Syst. Evol. Microbiol.">
        <title>Bacillus glycinifermentans sp. nov., isolated from fermented soybean paste.</title>
        <authorList>
            <person name="Kim S.J."/>
            <person name="Dunlap C.A."/>
            <person name="Kwon S.W."/>
            <person name="Rooney A.P."/>
        </authorList>
    </citation>
    <scope>NUCLEOTIDE SEQUENCE [LARGE SCALE GENOMIC DNA]</scope>
    <source>
        <strain evidence="1 3">GO-13</strain>
    </source>
</reference>
<dbReference type="EMBL" id="LECW02000043">
    <property type="protein sequence ID" value="KRT90686.1"/>
    <property type="molecule type" value="Genomic_DNA"/>
</dbReference>
<gene>
    <name evidence="1" type="ORF">AB447_224060</name>
    <name evidence="2" type="ORF">P8828_18250</name>
</gene>
<dbReference type="EMBL" id="JARRTL010000022">
    <property type="protein sequence ID" value="MEC0486725.1"/>
    <property type="molecule type" value="Genomic_DNA"/>
</dbReference>
<protein>
    <recommendedName>
        <fullName evidence="5">HK97 gp10 family phage protein</fullName>
    </recommendedName>
</protein>
<evidence type="ECO:0000313" key="1">
    <source>
        <dbReference type="EMBL" id="KRT90686.1"/>
    </source>
</evidence>
<dbReference type="Proteomes" id="UP001341297">
    <property type="component" value="Unassembled WGS sequence"/>
</dbReference>
<name>A0A0J6EWV8_9BACI</name>
<dbReference type="Pfam" id="PF04883">
    <property type="entry name" value="HK97-gp10_like"/>
    <property type="match status" value="1"/>
</dbReference>
<evidence type="ECO:0008006" key="5">
    <source>
        <dbReference type="Google" id="ProtNLM"/>
    </source>
</evidence>
<keyword evidence="4" id="KW-1185">Reference proteome</keyword>
<reference evidence="2 4" key="3">
    <citation type="submission" date="2023-03" db="EMBL/GenBank/DDBJ databases">
        <title>Agriculturally important microbes genome sequencing.</title>
        <authorList>
            <person name="Dunlap C."/>
        </authorList>
    </citation>
    <scope>NUCLEOTIDE SEQUENCE [LARGE SCALE GENOMIC DNA]</scope>
    <source>
        <strain evidence="2 4">CBP-3203</strain>
    </source>
</reference>
<evidence type="ECO:0000313" key="2">
    <source>
        <dbReference type="EMBL" id="MEC0486725.1"/>
    </source>
</evidence>
<accession>A0A0J6DVM9</accession>
<dbReference type="InterPro" id="IPR010064">
    <property type="entry name" value="HK97-gp10_tail"/>
</dbReference>
<organism evidence="1 3">
    <name type="scientific">Bacillus glycinifermentans</name>
    <dbReference type="NCBI Taxonomy" id="1664069"/>
    <lineage>
        <taxon>Bacteria</taxon>
        <taxon>Bacillati</taxon>
        <taxon>Bacillota</taxon>
        <taxon>Bacilli</taxon>
        <taxon>Bacillales</taxon>
        <taxon>Bacillaceae</taxon>
        <taxon>Bacillus</taxon>
    </lineage>
</organism>